<feature type="domain" description="MurNAc-LAA" evidence="4">
    <location>
        <begin position="102"/>
        <end position="211"/>
    </location>
</feature>
<dbReference type="KEGG" id="soa:G3M56_003440"/>
<evidence type="ECO:0000313" key="6">
    <source>
        <dbReference type="Proteomes" id="UP000475117"/>
    </source>
</evidence>
<accession>A0A6B3LFI9</accession>
<dbReference type="PANTHER" id="PTHR30404:SF0">
    <property type="entry name" value="N-ACETYLMURAMOYL-L-ALANINE AMIDASE AMIC"/>
    <property type="match status" value="1"/>
</dbReference>
<reference evidence="5 6" key="1">
    <citation type="submission" date="2020-12" db="EMBL/GenBank/DDBJ databases">
        <title>Sulforoseuscoccus oceanibium gen. nov., sp. nov., a representative of the phylum Verrucomicrobia with special cytoplasmic membrane, and proposal of Sulforoseuscoccusaceae fam. nov.</title>
        <authorList>
            <person name="Xi F."/>
        </authorList>
    </citation>
    <scope>NUCLEOTIDE SEQUENCE [LARGE SCALE GENOMIC DNA]</scope>
    <source>
        <strain evidence="5 6">T37</strain>
    </source>
</reference>
<organism evidence="5 6">
    <name type="scientific">Sulfuriroseicoccus oceanibius</name>
    <dbReference type="NCBI Taxonomy" id="2707525"/>
    <lineage>
        <taxon>Bacteria</taxon>
        <taxon>Pseudomonadati</taxon>
        <taxon>Verrucomicrobiota</taxon>
        <taxon>Verrucomicrobiia</taxon>
        <taxon>Verrucomicrobiales</taxon>
        <taxon>Verrucomicrobiaceae</taxon>
        <taxon>Sulfuriroseicoccus</taxon>
    </lineage>
</organism>
<sequence length="218" mass="24568">MTSQPLTHRITARTALIRGLLCLLCMAVAALAVPQAHARKIDTVVIDAGHGGFNLGQRNGQVYEKWLALDVSLRLDKYLRKKGVKTVLTRRSDVFISLPERVRIANRYSKNSIFVSVHFNGASNRNAHGLETFHYSRNSKELAARIQTEIVRATRRRDRGVKQARFHVIRNTKQQAVLVECGFLTNARELKLCKTGKYRQAMAEAIGRGVLKHLKAIN</sequence>
<dbReference type="SMART" id="SM00646">
    <property type="entry name" value="Ami_3"/>
    <property type="match status" value="1"/>
</dbReference>
<gene>
    <name evidence="5" type="ORF">G3M56_003440</name>
</gene>
<keyword evidence="6" id="KW-1185">Reference proteome</keyword>
<proteinExistence type="predicted"/>
<dbReference type="AlphaFoldDB" id="A0A6B3LFI9"/>
<dbReference type="GO" id="GO:0008745">
    <property type="term" value="F:N-acetylmuramoyl-L-alanine amidase activity"/>
    <property type="evidence" value="ECO:0007669"/>
    <property type="project" value="UniProtKB-EC"/>
</dbReference>
<evidence type="ECO:0000256" key="2">
    <source>
        <dbReference type="ARBA" id="ARBA00011901"/>
    </source>
</evidence>
<dbReference type="Gene3D" id="3.40.630.40">
    <property type="entry name" value="Zn-dependent exopeptidases"/>
    <property type="match status" value="1"/>
</dbReference>
<dbReference type="InterPro" id="IPR050695">
    <property type="entry name" value="N-acetylmuramoyl_amidase_3"/>
</dbReference>
<dbReference type="InterPro" id="IPR002508">
    <property type="entry name" value="MurNAc-LAA_cat"/>
</dbReference>
<dbReference type="GO" id="GO:0009253">
    <property type="term" value="P:peptidoglycan catabolic process"/>
    <property type="evidence" value="ECO:0007669"/>
    <property type="project" value="InterPro"/>
</dbReference>
<comment type="catalytic activity">
    <reaction evidence="1">
        <text>Hydrolyzes the link between N-acetylmuramoyl residues and L-amino acid residues in certain cell-wall glycopeptides.</text>
        <dbReference type="EC" id="3.5.1.28"/>
    </reaction>
</comment>
<dbReference type="GO" id="GO:0030288">
    <property type="term" value="C:outer membrane-bounded periplasmic space"/>
    <property type="evidence" value="ECO:0007669"/>
    <property type="project" value="TreeGrafter"/>
</dbReference>
<dbReference type="SUPFAM" id="SSF53187">
    <property type="entry name" value="Zn-dependent exopeptidases"/>
    <property type="match status" value="1"/>
</dbReference>
<dbReference type="EMBL" id="CP066776">
    <property type="protein sequence ID" value="QQL45657.1"/>
    <property type="molecule type" value="Genomic_DNA"/>
</dbReference>
<evidence type="ECO:0000256" key="3">
    <source>
        <dbReference type="ARBA" id="ARBA00022801"/>
    </source>
</evidence>
<dbReference type="Pfam" id="PF01520">
    <property type="entry name" value="Amidase_3"/>
    <property type="match status" value="1"/>
</dbReference>
<name>A0A6B3LFI9_9BACT</name>
<evidence type="ECO:0000259" key="4">
    <source>
        <dbReference type="SMART" id="SM00646"/>
    </source>
</evidence>
<keyword evidence="3" id="KW-0378">Hydrolase</keyword>
<dbReference type="Proteomes" id="UP000475117">
    <property type="component" value="Chromosome"/>
</dbReference>
<dbReference type="RefSeq" id="WP_164365644.1">
    <property type="nucleotide sequence ID" value="NZ_CP066776.1"/>
</dbReference>
<evidence type="ECO:0000313" key="5">
    <source>
        <dbReference type="EMBL" id="QQL45657.1"/>
    </source>
</evidence>
<dbReference type="CDD" id="cd02696">
    <property type="entry name" value="MurNAc-LAA"/>
    <property type="match status" value="1"/>
</dbReference>
<evidence type="ECO:0000256" key="1">
    <source>
        <dbReference type="ARBA" id="ARBA00001561"/>
    </source>
</evidence>
<dbReference type="EC" id="3.5.1.28" evidence="2"/>
<protein>
    <recommendedName>
        <fullName evidence="2">N-acetylmuramoyl-L-alanine amidase</fullName>
        <ecNumber evidence="2">3.5.1.28</ecNumber>
    </recommendedName>
</protein>
<dbReference type="PANTHER" id="PTHR30404">
    <property type="entry name" value="N-ACETYLMURAMOYL-L-ALANINE AMIDASE"/>
    <property type="match status" value="1"/>
</dbReference>